<proteinExistence type="predicted"/>
<dbReference type="AlphaFoldDB" id="A0AA43RH35"/>
<dbReference type="EMBL" id="JAUMVS010000042">
    <property type="protein sequence ID" value="MDO4841717.1"/>
    <property type="molecule type" value="Genomic_DNA"/>
</dbReference>
<organism evidence="1 2">
    <name type="scientific">Phoenicibacter congonensis</name>
    <dbReference type="NCBI Taxonomy" id="1944646"/>
    <lineage>
        <taxon>Bacteria</taxon>
        <taxon>Bacillati</taxon>
        <taxon>Actinomycetota</taxon>
        <taxon>Coriobacteriia</taxon>
        <taxon>Eggerthellales</taxon>
        <taxon>Eggerthellaceae</taxon>
        <taxon>Phoenicibacter</taxon>
    </lineage>
</organism>
<evidence type="ECO:0000313" key="2">
    <source>
        <dbReference type="Proteomes" id="UP001168575"/>
    </source>
</evidence>
<dbReference type="Proteomes" id="UP001168575">
    <property type="component" value="Unassembled WGS sequence"/>
</dbReference>
<accession>A0AA43RH35</accession>
<comment type="caution">
    <text evidence="1">The sequence shown here is derived from an EMBL/GenBank/DDBJ whole genome shotgun (WGS) entry which is preliminary data.</text>
</comment>
<name>A0AA43RH35_9ACTN</name>
<sequence length="60" mass="7169">MWEKYTLTIEEAAVYFRIGENKLRQIVNEHPDAEYILWNGNRPQIKRIMFGKMIDSINAI</sequence>
<gene>
    <name evidence="1" type="ORF">Q3982_03460</name>
</gene>
<keyword evidence="2" id="KW-1185">Reference proteome</keyword>
<dbReference type="Gene3D" id="3.90.105.50">
    <property type="match status" value="1"/>
</dbReference>
<dbReference type="InterPro" id="IPR015122">
    <property type="entry name" value="Tn916-Xis"/>
</dbReference>
<protein>
    <submittedName>
        <fullName evidence="1">Excisionase</fullName>
    </submittedName>
</protein>
<dbReference type="Pfam" id="PF09035">
    <property type="entry name" value="Tn916-Xis"/>
    <property type="match status" value="1"/>
</dbReference>
<dbReference type="InterPro" id="IPR038148">
    <property type="entry name" value="Tn1545/Tn916_Xis"/>
</dbReference>
<reference evidence="1" key="1">
    <citation type="submission" date="2023-07" db="EMBL/GenBank/DDBJ databases">
        <title>Between Cages and Wild: Unraveling the Impact of Captivity on Animal Microbiomes and Antimicrobial Resistance.</title>
        <authorList>
            <person name="Schmartz G.P."/>
            <person name="Rehner J."/>
            <person name="Schuff M.J."/>
            <person name="Becker S.L."/>
            <person name="Kravczyk M."/>
            <person name="Gurevich A."/>
            <person name="Francke R."/>
            <person name="Mueller R."/>
            <person name="Keller V."/>
            <person name="Keller A."/>
        </authorList>
    </citation>
    <scope>NUCLEOTIDE SEQUENCE</scope>
    <source>
        <strain evidence="1">S12M_St_49</strain>
    </source>
</reference>
<evidence type="ECO:0000313" key="1">
    <source>
        <dbReference type="EMBL" id="MDO4841717.1"/>
    </source>
</evidence>